<keyword evidence="6" id="KW-0472">Membrane</keyword>
<dbReference type="InterPro" id="IPR000866">
    <property type="entry name" value="AhpC/TSA"/>
</dbReference>
<dbReference type="AlphaFoldDB" id="A0A2N3XT27"/>
<dbReference type="GO" id="GO:0016853">
    <property type="term" value="F:isomerase activity"/>
    <property type="evidence" value="ECO:0007669"/>
    <property type="project" value="UniProtKB-KW"/>
</dbReference>
<accession>A0A2N3XT27</accession>
<organism evidence="8 9">
    <name type="scientific">Saccharopolyspora spinosa</name>
    <dbReference type="NCBI Taxonomy" id="60894"/>
    <lineage>
        <taxon>Bacteria</taxon>
        <taxon>Bacillati</taxon>
        <taxon>Actinomycetota</taxon>
        <taxon>Actinomycetes</taxon>
        <taxon>Pseudonocardiales</taxon>
        <taxon>Pseudonocardiaceae</taxon>
        <taxon>Saccharopolyspora</taxon>
    </lineage>
</organism>
<comment type="subcellular location">
    <subcellularLocation>
        <location evidence="1">Cell envelope</location>
    </subcellularLocation>
</comment>
<dbReference type="Proteomes" id="UP000233786">
    <property type="component" value="Unassembled WGS sequence"/>
</dbReference>
<protein>
    <submittedName>
        <fullName evidence="8">Thiol-disulfide isomerase/thioredoxin</fullName>
    </submittedName>
</protein>
<dbReference type="InterPro" id="IPR050553">
    <property type="entry name" value="Thioredoxin_ResA/DsbE_sf"/>
</dbReference>
<proteinExistence type="predicted"/>
<dbReference type="PANTHER" id="PTHR42852:SF6">
    <property type="entry name" value="THIOL:DISULFIDE INTERCHANGE PROTEIN DSBE"/>
    <property type="match status" value="1"/>
</dbReference>
<sequence length="213" mass="22139">MNLRAYRNEISWTIVVVVLAVLGVIALWPRGADQQQQQQSAASAPVPAARAVDPAQRAAAALQPCPAASGAPDDLAGATGSCLADGQPADVGAAVAGGPTLINLWATWCAPCRTELPALQAYAEQPGAIRVLGVQVQSDPADGLDLLTQLGVHFPNVHDGDSRVRAALKTPNVLPMSYVVTASGEVRRIDPPVVFKSPDDVRAAVERTLGSDR</sequence>
<evidence type="ECO:0000256" key="1">
    <source>
        <dbReference type="ARBA" id="ARBA00004196"/>
    </source>
</evidence>
<keyword evidence="4" id="KW-1015">Disulfide bond</keyword>
<dbReference type="GO" id="GO:0017004">
    <property type="term" value="P:cytochrome complex assembly"/>
    <property type="evidence" value="ECO:0007669"/>
    <property type="project" value="UniProtKB-KW"/>
</dbReference>
<keyword evidence="3" id="KW-0735">Signal-anchor</keyword>
<keyword evidence="6" id="KW-0812">Transmembrane</keyword>
<evidence type="ECO:0000259" key="7">
    <source>
        <dbReference type="PROSITE" id="PS51352"/>
    </source>
</evidence>
<keyword evidence="2" id="KW-0201">Cytochrome c-type biogenesis</keyword>
<feature type="domain" description="Thioredoxin" evidence="7">
    <location>
        <begin position="59"/>
        <end position="210"/>
    </location>
</feature>
<dbReference type="EMBL" id="PJNB01000001">
    <property type="protein sequence ID" value="PKW13792.1"/>
    <property type="molecule type" value="Genomic_DNA"/>
</dbReference>
<comment type="caution">
    <text evidence="8">The sequence shown here is derived from an EMBL/GenBank/DDBJ whole genome shotgun (WGS) entry which is preliminary data.</text>
</comment>
<dbReference type="Gene3D" id="3.40.30.10">
    <property type="entry name" value="Glutaredoxin"/>
    <property type="match status" value="1"/>
</dbReference>
<evidence type="ECO:0000256" key="2">
    <source>
        <dbReference type="ARBA" id="ARBA00022748"/>
    </source>
</evidence>
<evidence type="ECO:0000313" key="9">
    <source>
        <dbReference type="Proteomes" id="UP000233786"/>
    </source>
</evidence>
<dbReference type="PANTHER" id="PTHR42852">
    <property type="entry name" value="THIOL:DISULFIDE INTERCHANGE PROTEIN DSBE"/>
    <property type="match status" value="1"/>
</dbReference>
<evidence type="ECO:0000256" key="3">
    <source>
        <dbReference type="ARBA" id="ARBA00022968"/>
    </source>
</evidence>
<dbReference type="InterPro" id="IPR036249">
    <property type="entry name" value="Thioredoxin-like_sf"/>
</dbReference>
<keyword evidence="9" id="KW-1185">Reference proteome</keyword>
<evidence type="ECO:0000256" key="6">
    <source>
        <dbReference type="SAM" id="Phobius"/>
    </source>
</evidence>
<keyword evidence="6" id="KW-1133">Transmembrane helix</keyword>
<dbReference type="PROSITE" id="PS00194">
    <property type="entry name" value="THIOREDOXIN_1"/>
    <property type="match status" value="1"/>
</dbReference>
<evidence type="ECO:0000313" key="8">
    <source>
        <dbReference type="EMBL" id="PKW13792.1"/>
    </source>
</evidence>
<dbReference type="SUPFAM" id="SSF52833">
    <property type="entry name" value="Thioredoxin-like"/>
    <property type="match status" value="1"/>
</dbReference>
<name>A0A2N3XT27_SACSN</name>
<evidence type="ECO:0000256" key="5">
    <source>
        <dbReference type="ARBA" id="ARBA00023284"/>
    </source>
</evidence>
<dbReference type="STRING" id="994479.GCA_000194155_04069"/>
<dbReference type="CDD" id="cd02966">
    <property type="entry name" value="TlpA_like_family"/>
    <property type="match status" value="1"/>
</dbReference>
<evidence type="ECO:0000256" key="4">
    <source>
        <dbReference type="ARBA" id="ARBA00023157"/>
    </source>
</evidence>
<dbReference type="Pfam" id="PF00578">
    <property type="entry name" value="AhpC-TSA"/>
    <property type="match status" value="1"/>
</dbReference>
<dbReference type="InterPro" id="IPR017937">
    <property type="entry name" value="Thioredoxin_CS"/>
</dbReference>
<dbReference type="PROSITE" id="PS51352">
    <property type="entry name" value="THIOREDOXIN_2"/>
    <property type="match status" value="1"/>
</dbReference>
<keyword evidence="8" id="KW-0413">Isomerase</keyword>
<dbReference type="InterPro" id="IPR013766">
    <property type="entry name" value="Thioredoxin_domain"/>
</dbReference>
<feature type="transmembrane region" description="Helical" evidence="6">
    <location>
        <begin position="12"/>
        <end position="29"/>
    </location>
</feature>
<dbReference type="RefSeq" id="WP_010307878.1">
    <property type="nucleotide sequence ID" value="NZ_CP061007.1"/>
</dbReference>
<dbReference type="GO" id="GO:0016491">
    <property type="term" value="F:oxidoreductase activity"/>
    <property type="evidence" value="ECO:0007669"/>
    <property type="project" value="InterPro"/>
</dbReference>
<dbReference type="GO" id="GO:0016209">
    <property type="term" value="F:antioxidant activity"/>
    <property type="evidence" value="ECO:0007669"/>
    <property type="project" value="InterPro"/>
</dbReference>
<reference evidence="8" key="1">
    <citation type="submission" date="2017-12" db="EMBL/GenBank/DDBJ databases">
        <title>Sequencing the genomes of 1000 Actinobacteria strains.</title>
        <authorList>
            <person name="Klenk H.-P."/>
        </authorList>
    </citation>
    <scope>NUCLEOTIDE SEQUENCE [LARGE SCALE GENOMIC DNA]</scope>
    <source>
        <strain evidence="8">DSM 44228</strain>
    </source>
</reference>
<gene>
    <name evidence="8" type="ORF">A8926_1351</name>
</gene>
<keyword evidence="5" id="KW-0676">Redox-active center</keyword>
<dbReference type="GO" id="GO:0030313">
    <property type="term" value="C:cell envelope"/>
    <property type="evidence" value="ECO:0007669"/>
    <property type="project" value="UniProtKB-SubCell"/>
</dbReference>